<dbReference type="AlphaFoldDB" id="A0AAD8W302"/>
<evidence type="ECO:0000313" key="4">
    <source>
        <dbReference type="Proteomes" id="UP001231189"/>
    </source>
</evidence>
<sequence>MFRPCKAMTAQRGHSKFELDLNVHVVHKCIMESGMRPDLKVENALVDMYTNVARWKQLWEFSEGMQNWLARNEAREDVKVEDPQSIARRSIHLVDEWANSRTVSSVSEEHRVTEAWLPPDAGWLKANADGAFLKESETGGCGVVIRDHHGEFLLGASRFLRSVSDPERAELLACKLALELARDRRVEKICLESDCLAAITKLRSNDMDRSIHGPLVEEIKDLLKSFGEFSVCHSRRSSNGVAHCLAQVGCMNKVCNTWMDHPPELIVNLLAQEGAS</sequence>
<protein>
    <recommendedName>
        <fullName evidence="1">RNase H type-1 domain-containing protein</fullName>
    </recommendedName>
</protein>
<evidence type="ECO:0000313" key="3">
    <source>
        <dbReference type="EMBL" id="KAK1641734.1"/>
    </source>
</evidence>
<keyword evidence="4" id="KW-1185">Reference proteome</keyword>
<dbReference type="EMBL" id="JAUUTY010000004">
    <property type="protein sequence ID" value="KAK1641734.1"/>
    <property type="molecule type" value="Genomic_DNA"/>
</dbReference>
<proteinExistence type="predicted"/>
<dbReference type="EMBL" id="JAUUTY010000004">
    <property type="protein sequence ID" value="KAK1641731.1"/>
    <property type="molecule type" value="Genomic_DNA"/>
</dbReference>
<comment type="caution">
    <text evidence="2">The sequence shown here is derived from an EMBL/GenBank/DDBJ whole genome shotgun (WGS) entry which is preliminary data.</text>
</comment>
<dbReference type="PANTHER" id="PTHR47074:SF73">
    <property type="entry name" value="OS04G0448401 PROTEIN"/>
    <property type="match status" value="1"/>
</dbReference>
<reference evidence="2" key="1">
    <citation type="submission" date="2023-07" db="EMBL/GenBank/DDBJ databases">
        <title>A chromosome-level genome assembly of Lolium multiflorum.</title>
        <authorList>
            <person name="Chen Y."/>
            <person name="Copetti D."/>
            <person name="Kolliker R."/>
            <person name="Studer B."/>
        </authorList>
    </citation>
    <scope>NUCLEOTIDE SEQUENCE</scope>
    <source>
        <strain evidence="2">02402/16</strain>
        <tissue evidence="2">Leaf</tissue>
    </source>
</reference>
<feature type="domain" description="RNase H type-1" evidence="1">
    <location>
        <begin position="127"/>
        <end position="247"/>
    </location>
</feature>
<dbReference type="Pfam" id="PF13456">
    <property type="entry name" value="RVT_3"/>
    <property type="match status" value="1"/>
</dbReference>
<dbReference type="InterPro" id="IPR044730">
    <property type="entry name" value="RNase_H-like_dom_plant"/>
</dbReference>
<dbReference type="InterPro" id="IPR012337">
    <property type="entry name" value="RNaseH-like_sf"/>
</dbReference>
<dbReference type="GO" id="GO:0004523">
    <property type="term" value="F:RNA-DNA hybrid ribonuclease activity"/>
    <property type="evidence" value="ECO:0007669"/>
    <property type="project" value="InterPro"/>
</dbReference>
<dbReference type="PANTHER" id="PTHR47074">
    <property type="entry name" value="BNAC02G40300D PROTEIN"/>
    <property type="match status" value="1"/>
</dbReference>
<dbReference type="InterPro" id="IPR036397">
    <property type="entry name" value="RNaseH_sf"/>
</dbReference>
<evidence type="ECO:0000313" key="2">
    <source>
        <dbReference type="EMBL" id="KAK1641731.1"/>
    </source>
</evidence>
<dbReference type="InterPro" id="IPR052929">
    <property type="entry name" value="RNase_H-like_EbsB-rel"/>
</dbReference>
<accession>A0AAD8W302</accession>
<dbReference type="GO" id="GO:0003676">
    <property type="term" value="F:nucleic acid binding"/>
    <property type="evidence" value="ECO:0007669"/>
    <property type="project" value="InterPro"/>
</dbReference>
<dbReference type="InterPro" id="IPR002156">
    <property type="entry name" value="RNaseH_domain"/>
</dbReference>
<dbReference type="Gene3D" id="3.30.420.10">
    <property type="entry name" value="Ribonuclease H-like superfamily/Ribonuclease H"/>
    <property type="match status" value="1"/>
</dbReference>
<dbReference type="Proteomes" id="UP001231189">
    <property type="component" value="Unassembled WGS sequence"/>
</dbReference>
<organism evidence="2 4">
    <name type="scientific">Lolium multiflorum</name>
    <name type="common">Italian ryegrass</name>
    <name type="synonym">Lolium perenne subsp. multiflorum</name>
    <dbReference type="NCBI Taxonomy" id="4521"/>
    <lineage>
        <taxon>Eukaryota</taxon>
        <taxon>Viridiplantae</taxon>
        <taxon>Streptophyta</taxon>
        <taxon>Embryophyta</taxon>
        <taxon>Tracheophyta</taxon>
        <taxon>Spermatophyta</taxon>
        <taxon>Magnoliopsida</taxon>
        <taxon>Liliopsida</taxon>
        <taxon>Poales</taxon>
        <taxon>Poaceae</taxon>
        <taxon>BOP clade</taxon>
        <taxon>Pooideae</taxon>
        <taxon>Poodae</taxon>
        <taxon>Poeae</taxon>
        <taxon>Poeae Chloroplast Group 2 (Poeae type)</taxon>
        <taxon>Loliodinae</taxon>
        <taxon>Loliinae</taxon>
        <taxon>Lolium</taxon>
    </lineage>
</organism>
<dbReference type="SUPFAM" id="SSF53098">
    <property type="entry name" value="Ribonuclease H-like"/>
    <property type="match status" value="1"/>
</dbReference>
<evidence type="ECO:0000259" key="1">
    <source>
        <dbReference type="Pfam" id="PF13456"/>
    </source>
</evidence>
<dbReference type="CDD" id="cd06222">
    <property type="entry name" value="RNase_H_like"/>
    <property type="match status" value="1"/>
</dbReference>
<gene>
    <name evidence="2" type="ORF">QYE76_059536</name>
    <name evidence="3" type="ORF">QYE76_059539</name>
</gene>
<name>A0AAD8W302_LOLMU</name>